<comment type="caution">
    <text evidence="1">The sequence shown here is derived from an EMBL/GenBank/DDBJ whole genome shotgun (WGS) entry which is preliminary data.</text>
</comment>
<evidence type="ECO:0000313" key="2">
    <source>
        <dbReference type="Proteomes" id="UP001479436"/>
    </source>
</evidence>
<evidence type="ECO:0000313" key="1">
    <source>
        <dbReference type="EMBL" id="KAK9765300.1"/>
    </source>
</evidence>
<dbReference type="Proteomes" id="UP001479436">
    <property type="component" value="Unassembled WGS sequence"/>
</dbReference>
<organism evidence="1 2">
    <name type="scientific">Basidiobolus ranarum</name>
    <dbReference type="NCBI Taxonomy" id="34480"/>
    <lineage>
        <taxon>Eukaryota</taxon>
        <taxon>Fungi</taxon>
        <taxon>Fungi incertae sedis</taxon>
        <taxon>Zoopagomycota</taxon>
        <taxon>Entomophthoromycotina</taxon>
        <taxon>Basidiobolomycetes</taxon>
        <taxon>Basidiobolales</taxon>
        <taxon>Basidiobolaceae</taxon>
        <taxon>Basidiobolus</taxon>
    </lineage>
</organism>
<accession>A0ABR2WUU4</accession>
<dbReference type="EMBL" id="JASJQH010000288">
    <property type="protein sequence ID" value="KAK9765300.1"/>
    <property type="molecule type" value="Genomic_DNA"/>
</dbReference>
<protein>
    <submittedName>
        <fullName evidence="1">Uncharacterized protein</fullName>
    </submittedName>
</protein>
<keyword evidence="2" id="KW-1185">Reference proteome</keyword>
<proteinExistence type="predicted"/>
<gene>
    <name evidence="1" type="ORF">K7432_006490</name>
</gene>
<reference evidence="1 2" key="1">
    <citation type="submission" date="2023-04" db="EMBL/GenBank/DDBJ databases">
        <title>Genome of Basidiobolus ranarum AG-B5.</title>
        <authorList>
            <person name="Stajich J.E."/>
            <person name="Carter-House D."/>
            <person name="Gryganskyi A."/>
        </authorList>
    </citation>
    <scope>NUCLEOTIDE SEQUENCE [LARGE SCALE GENOMIC DNA]</scope>
    <source>
        <strain evidence="1 2">AG-B5</strain>
    </source>
</reference>
<name>A0ABR2WUU4_9FUNG</name>
<sequence length="77" mass="8921">MPNGKPRVYTGGIRFIELSYYAGITKYNGKVVILQRVLDRSDYIKALEKHHYQLKYPPHITEMDHTGRSLTSLVRDA</sequence>